<evidence type="ECO:0000256" key="3">
    <source>
        <dbReference type="ARBA" id="ARBA00022692"/>
    </source>
</evidence>
<evidence type="ECO:0000313" key="11">
    <source>
        <dbReference type="Proteomes" id="UP000011715"/>
    </source>
</evidence>
<dbReference type="EnsemblFungi" id="MAPG_01940T0">
    <property type="protein sequence ID" value="MAPG_01940T0"/>
    <property type="gene ID" value="MAPG_01940"/>
</dbReference>
<dbReference type="InterPro" id="IPR050360">
    <property type="entry name" value="MFS_Sugar_Transporters"/>
</dbReference>
<feature type="transmembrane region" description="Helical" evidence="7">
    <location>
        <begin position="155"/>
        <end position="177"/>
    </location>
</feature>
<evidence type="ECO:0000256" key="7">
    <source>
        <dbReference type="SAM" id="Phobius"/>
    </source>
</evidence>
<keyword evidence="5 7" id="KW-0472">Membrane</keyword>
<protein>
    <recommendedName>
        <fullName evidence="8">Major facilitator superfamily (MFS) profile domain-containing protein</fullName>
    </recommendedName>
</protein>
<feature type="transmembrane region" description="Helical" evidence="7">
    <location>
        <begin position="351"/>
        <end position="367"/>
    </location>
</feature>
<organism evidence="10 11">
    <name type="scientific">Magnaporthiopsis poae (strain ATCC 64411 / 73-15)</name>
    <name type="common">Kentucky bluegrass fungus</name>
    <name type="synonym">Magnaporthe poae</name>
    <dbReference type="NCBI Taxonomy" id="644358"/>
    <lineage>
        <taxon>Eukaryota</taxon>
        <taxon>Fungi</taxon>
        <taxon>Dikarya</taxon>
        <taxon>Ascomycota</taxon>
        <taxon>Pezizomycotina</taxon>
        <taxon>Sordariomycetes</taxon>
        <taxon>Sordariomycetidae</taxon>
        <taxon>Magnaporthales</taxon>
        <taxon>Magnaporthaceae</taxon>
        <taxon>Magnaporthiopsis</taxon>
    </lineage>
</organism>
<dbReference type="Proteomes" id="UP000011715">
    <property type="component" value="Unassembled WGS sequence"/>
</dbReference>
<dbReference type="InterPro" id="IPR036259">
    <property type="entry name" value="MFS_trans_sf"/>
</dbReference>
<dbReference type="EMBL" id="GL876967">
    <property type="protein sequence ID" value="KLU82872.1"/>
    <property type="molecule type" value="Genomic_DNA"/>
</dbReference>
<reference evidence="10" key="4">
    <citation type="journal article" date="2015" name="G3 (Bethesda)">
        <title>Genome sequences of three phytopathogenic species of the Magnaporthaceae family of fungi.</title>
        <authorList>
            <person name="Okagaki L.H."/>
            <person name="Nunes C.C."/>
            <person name="Sailsbery J."/>
            <person name="Clay B."/>
            <person name="Brown D."/>
            <person name="John T."/>
            <person name="Oh Y."/>
            <person name="Young N."/>
            <person name="Fitzgerald M."/>
            <person name="Haas B.J."/>
            <person name="Zeng Q."/>
            <person name="Young S."/>
            <person name="Adiconis X."/>
            <person name="Fan L."/>
            <person name="Levin J.Z."/>
            <person name="Mitchell T.K."/>
            <person name="Okubara P.A."/>
            <person name="Farman M.L."/>
            <person name="Kohn L.M."/>
            <person name="Birren B."/>
            <person name="Ma L.-J."/>
            <person name="Dean R.A."/>
        </authorList>
    </citation>
    <scope>NUCLEOTIDE SEQUENCE</scope>
    <source>
        <strain evidence="10">ATCC 64411 / 73-15</strain>
    </source>
</reference>
<feature type="transmembrane region" description="Helical" evidence="7">
    <location>
        <begin position="379"/>
        <end position="395"/>
    </location>
</feature>
<evidence type="ECO:0000259" key="8">
    <source>
        <dbReference type="PROSITE" id="PS50850"/>
    </source>
</evidence>
<dbReference type="OrthoDB" id="6612291at2759"/>
<dbReference type="PANTHER" id="PTHR48022:SF5">
    <property type="entry name" value="ALPHA-GLUCOSIDES PERMEASE MPH2-RELATED"/>
    <property type="match status" value="1"/>
</dbReference>
<evidence type="ECO:0000256" key="4">
    <source>
        <dbReference type="ARBA" id="ARBA00022989"/>
    </source>
</evidence>
<dbReference type="EMBL" id="ADBL01000485">
    <property type="status" value="NOT_ANNOTATED_CDS"/>
    <property type="molecule type" value="Genomic_DNA"/>
</dbReference>
<feature type="region of interest" description="Disordered" evidence="6">
    <location>
        <begin position="1"/>
        <end position="25"/>
    </location>
</feature>
<reference evidence="9" key="3">
    <citation type="submission" date="2011-03" db="EMBL/GenBank/DDBJ databases">
        <title>Annotation of Magnaporthe poae ATCC 64411.</title>
        <authorList>
            <person name="Ma L.-J."/>
            <person name="Dead R."/>
            <person name="Young S.K."/>
            <person name="Zeng Q."/>
            <person name="Gargeya S."/>
            <person name="Fitzgerald M."/>
            <person name="Haas B."/>
            <person name="Abouelleil A."/>
            <person name="Alvarado L."/>
            <person name="Arachchi H.M."/>
            <person name="Berlin A."/>
            <person name="Brown A."/>
            <person name="Chapman S.B."/>
            <person name="Chen Z."/>
            <person name="Dunbar C."/>
            <person name="Freedman E."/>
            <person name="Gearin G."/>
            <person name="Gellesch M."/>
            <person name="Goldberg J."/>
            <person name="Griggs A."/>
            <person name="Gujja S."/>
            <person name="Heiman D."/>
            <person name="Howarth C."/>
            <person name="Larson L."/>
            <person name="Lui A."/>
            <person name="MacDonald P.J.P."/>
            <person name="Mehta T."/>
            <person name="Montmayeur A."/>
            <person name="Murphy C."/>
            <person name="Neiman D."/>
            <person name="Pearson M."/>
            <person name="Priest M."/>
            <person name="Roberts A."/>
            <person name="Saif S."/>
            <person name="Shea T."/>
            <person name="Shenoy N."/>
            <person name="Sisk P."/>
            <person name="Stolte C."/>
            <person name="Sykes S."/>
            <person name="Yandava C."/>
            <person name="Wortman J."/>
            <person name="Nusbaum C."/>
            <person name="Birren B."/>
        </authorList>
    </citation>
    <scope>NUCLEOTIDE SEQUENCE</scope>
    <source>
        <strain evidence="9">ATCC 64411</strain>
    </source>
</reference>
<reference evidence="11" key="2">
    <citation type="submission" date="2010-05" db="EMBL/GenBank/DDBJ databases">
        <title>The genome sequence of Magnaporthe poae strain ATCC 64411.</title>
        <authorList>
            <person name="Ma L.-J."/>
            <person name="Dead R."/>
            <person name="Young S."/>
            <person name="Zeng Q."/>
            <person name="Koehrsen M."/>
            <person name="Alvarado L."/>
            <person name="Berlin A."/>
            <person name="Chapman S.B."/>
            <person name="Chen Z."/>
            <person name="Freedman E."/>
            <person name="Gellesch M."/>
            <person name="Goldberg J."/>
            <person name="Griggs A."/>
            <person name="Gujja S."/>
            <person name="Heilman E.R."/>
            <person name="Heiman D."/>
            <person name="Hepburn T."/>
            <person name="Howarth C."/>
            <person name="Jen D."/>
            <person name="Larson L."/>
            <person name="Mehta T."/>
            <person name="Neiman D."/>
            <person name="Pearson M."/>
            <person name="Roberts A."/>
            <person name="Saif S."/>
            <person name="Shea T."/>
            <person name="Shenoy N."/>
            <person name="Sisk P."/>
            <person name="Stolte C."/>
            <person name="Sykes S."/>
            <person name="Walk T."/>
            <person name="White J."/>
            <person name="Yandava C."/>
            <person name="Haas B."/>
            <person name="Nusbaum C."/>
            <person name="Birren B."/>
        </authorList>
    </citation>
    <scope>NUCLEOTIDE SEQUENCE [LARGE SCALE GENOMIC DNA]</scope>
    <source>
        <strain evidence="11">ATCC 64411 / 73-15</strain>
    </source>
</reference>
<feature type="transmembrane region" description="Helical" evidence="7">
    <location>
        <begin position="45"/>
        <end position="68"/>
    </location>
</feature>
<comment type="subcellular location">
    <subcellularLocation>
        <location evidence="1">Membrane</location>
        <topology evidence="1">Multi-pass membrane protein</topology>
    </subcellularLocation>
</comment>
<dbReference type="PROSITE" id="PS50850">
    <property type="entry name" value="MFS"/>
    <property type="match status" value="1"/>
</dbReference>
<proteinExistence type="inferred from homology"/>
<dbReference type="InterPro" id="IPR005828">
    <property type="entry name" value="MFS_sugar_transport-like"/>
</dbReference>
<evidence type="ECO:0000256" key="1">
    <source>
        <dbReference type="ARBA" id="ARBA00004141"/>
    </source>
</evidence>
<feature type="transmembrane region" description="Helical" evidence="7">
    <location>
        <begin position="276"/>
        <end position="298"/>
    </location>
</feature>
<evidence type="ECO:0000256" key="5">
    <source>
        <dbReference type="ARBA" id="ARBA00023136"/>
    </source>
</evidence>
<reference evidence="9" key="1">
    <citation type="submission" date="2010-05" db="EMBL/GenBank/DDBJ databases">
        <title>The Genome Sequence of Magnaporthe poae strain ATCC 64411.</title>
        <authorList>
            <consortium name="The Broad Institute Genome Sequencing Platform"/>
            <consortium name="Broad Institute Genome Sequencing Center for Infectious Disease"/>
            <person name="Ma L.-J."/>
            <person name="Dead R."/>
            <person name="Young S."/>
            <person name="Zeng Q."/>
            <person name="Koehrsen M."/>
            <person name="Alvarado L."/>
            <person name="Berlin A."/>
            <person name="Chapman S.B."/>
            <person name="Chen Z."/>
            <person name="Freedman E."/>
            <person name="Gellesch M."/>
            <person name="Goldberg J."/>
            <person name="Griggs A."/>
            <person name="Gujja S."/>
            <person name="Heilman E.R."/>
            <person name="Heiman D."/>
            <person name="Hepburn T."/>
            <person name="Howarth C."/>
            <person name="Jen D."/>
            <person name="Larson L."/>
            <person name="Mehta T."/>
            <person name="Neiman D."/>
            <person name="Pearson M."/>
            <person name="Roberts A."/>
            <person name="Saif S."/>
            <person name="Shea T."/>
            <person name="Shenoy N."/>
            <person name="Sisk P."/>
            <person name="Stolte C."/>
            <person name="Sykes S."/>
            <person name="Walk T."/>
            <person name="White J."/>
            <person name="Yandava C."/>
            <person name="Haas B."/>
            <person name="Nusbaum C."/>
            <person name="Birren B."/>
        </authorList>
    </citation>
    <scope>NUCLEOTIDE SEQUENCE</scope>
    <source>
        <strain evidence="9">ATCC 64411</strain>
    </source>
</reference>
<keyword evidence="4 7" id="KW-1133">Transmembrane helix</keyword>
<keyword evidence="3 7" id="KW-0812">Transmembrane</keyword>
<reference evidence="10" key="5">
    <citation type="submission" date="2015-06" db="UniProtKB">
        <authorList>
            <consortium name="EnsemblFungi"/>
        </authorList>
    </citation>
    <scope>IDENTIFICATION</scope>
    <source>
        <strain evidence="10">ATCC 64411</strain>
    </source>
</reference>
<evidence type="ECO:0000256" key="2">
    <source>
        <dbReference type="ARBA" id="ARBA00010992"/>
    </source>
</evidence>
<dbReference type="InterPro" id="IPR020846">
    <property type="entry name" value="MFS_dom"/>
</dbReference>
<dbReference type="PANTHER" id="PTHR48022">
    <property type="entry name" value="PLASTIDIC GLUCOSE TRANSPORTER 4"/>
    <property type="match status" value="1"/>
</dbReference>
<dbReference type="GO" id="GO:0016020">
    <property type="term" value="C:membrane"/>
    <property type="evidence" value="ECO:0007669"/>
    <property type="project" value="UniProtKB-SubCell"/>
</dbReference>
<feature type="transmembrane region" description="Helical" evidence="7">
    <location>
        <begin position="131"/>
        <end position="149"/>
    </location>
</feature>
<evidence type="ECO:0000256" key="6">
    <source>
        <dbReference type="SAM" id="MobiDB-lite"/>
    </source>
</evidence>
<feature type="domain" description="Major facilitator superfamily (MFS) profile" evidence="8">
    <location>
        <begin position="52"/>
        <end position="430"/>
    </location>
</feature>
<gene>
    <name evidence="9" type="ORF">MAPG_01940</name>
</gene>
<dbReference type="VEuPathDB" id="FungiDB:MAPG_01940"/>
<comment type="similarity">
    <text evidence="2">Belongs to the major facilitator superfamily. Sugar transporter (TC 2.A.1.1) family.</text>
</comment>
<feature type="transmembrane region" description="Helical" evidence="7">
    <location>
        <begin position="310"/>
        <end position="331"/>
    </location>
</feature>
<dbReference type="EMBL" id="ADBL01000486">
    <property type="status" value="NOT_ANNOTATED_CDS"/>
    <property type="molecule type" value="Genomic_DNA"/>
</dbReference>
<dbReference type="eggNOG" id="KOG0254">
    <property type="taxonomic scope" value="Eukaryota"/>
</dbReference>
<sequence length="430" mass="47436">MEKIETDVSNRQVEKAVPDGRDDDAAADRANAAETSLSMREAFRLYWKAVAWSVCVSNATIMESYMLLLTGSFYAQPQFQQRFGELLPGGRGEYSIPAQWQVGVSMAGLAGLIGGSFSNGYFADRFGQRRVMIVSHMSLVAFVFILFFAPDIKTIMIGTLFLAIPCGFFASGTPTYAAEVTPLRLRGYMTVYVNLCWVIGRLVAYSILAGTLSMQSEWAYRVPFAIQWAWPVPLAIATWLAPESPCSFYLSIGNAGLALVGNLVSWALMARFGWRSIYLGGLLAMIPVMGLVAFLDLAATGSDAVRWGQCSLLLVWFFIYGASIGPVPYGIAANVGAASLRPKTIAIGRNMYYVLNIANTIVTPYMLNPAQFNLKGRAAFLPWVLTLLMVVWTYFRLPELKGLTQDTINHLFETRVPARRFAEKGRECQG</sequence>
<evidence type="ECO:0000313" key="10">
    <source>
        <dbReference type="EnsemblFungi" id="MAPG_01940T0"/>
    </source>
</evidence>
<feature type="transmembrane region" description="Helical" evidence="7">
    <location>
        <begin position="189"/>
        <end position="212"/>
    </location>
</feature>
<keyword evidence="11" id="KW-1185">Reference proteome</keyword>
<dbReference type="OMA" id="WGCQILP"/>
<dbReference type="Pfam" id="PF00083">
    <property type="entry name" value="Sugar_tr"/>
    <property type="match status" value="1"/>
</dbReference>
<accession>A0A0C4DQ08</accession>
<dbReference type="SUPFAM" id="SSF103473">
    <property type="entry name" value="MFS general substrate transporter"/>
    <property type="match status" value="1"/>
</dbReference>
<feature type="transmembrane region" description="Helical" evidence="7">
    <location>
        <begin position="98"/>
        <end position="119"/>
    </location>
</feature>
<feature type="transmembrane region" description="Helical" evidence="7">
    <location>
        <begin position="248"/>
        <end position="270"/>
    </location>
</feature>
<dbReference type="GO" id="GO:0005351">
    <property type="term" value="F:carbohydrate:proton symporter activity"/>
    <property type="evidence" value="ECO:0007669"/>
    <property type="project" value="TreeGrafter"/>
</dbReference>
<dbReference type="AlphaFoldDB" id="A0A0C4DQ08"/>
<evidence type="ECO:0000313" key="9">
    <source>
        <dbReference type="EMBL" id="KLU82872.1"/>
    </source>
</evidence>
<name>A0A0C4DQ08_MAGP6</name>
<dbReference type="Gene3D" id="1.20.1250.20">
    <property type="entry name" value="MFS general substrate transporter like domains"/>
    <property type="match status" value="2"/>
</dbReference>